<feature type="transmembrane region" description="Helical" evidence="1">
    <location>
        <begin position="5"/>
        <end position="25"/>
    </location>
</feature>
<dbReference type="RefSeq" id="WP_369609456.1">
    <property type="nucleotide sequence ID" value="NZ_AP031322.1"/>
</dbReference>
<sequence>MRKIILTSIIFIAIGIILIILYHYLLPTFYIKGIVVIPPHQSENFNIHYPSFIFEYKDNISSPLQIQFQNIEISNYTESNSIFYFYGNSFSGNVKVINNYTSTVLFGYVIVDETPLFIFLPILFYLGIILLIIGIIMLGLAYTLLK</sequence>
<proteinExistence type="predicted"/>
<feature type="transmembrane region" description="Helical" evidence="1">
    <location>
        <begin position="122"/>
        <end position="145"/>
    </location>
</feature>
<dbReference type="GeneID" id="92354796"/>
<dbReference type="EMBL" id="AP031322">
    <property type="protein sequence ID" value="BFH73899.1"/>
    <property type="molecule type" value="Genomic_DNA"/>
</dbReference>
<gene>
    <name evidence="2" type="ORF">SJAV_18430</name>
</gene>
<evidence type="ECO:0000313" key="2">
    <source>
        <dbReference type="EMBL" id="BFH73899.1"/>
    </source>
</evidence>
<keyword evidence="1" id="KW-0472">Membrane</keyword>
<organism evidence="2">
    <name type="scientific">Sulfurisphaera javensis</name>
    <dbReference type="NCBI Taxonomy" id="2049879"/>
    <lineage>
        <taxon>Archaea</taxon>
        <taxon>Thermoproteota</taxon>
        <taxon>Thermoprotei</taxon>
        <taxon>Sulfolobales</taxon>
        <taxon>Sulfolobaceae</taxon>
        <taxon>Sulfurisphaera</taxon>
    </lineage>
</organism>
<dbReference type="AlphaFoldDB" id="A0AAT9GSU4"/>
<accession>A0AAT9GSU4</accession>
<evidence type="ECO:0000256" key="1">
    <source>
        <dbReference type="SAM" id="Phobius"/>
    </source>
</evidence>
<reference evidence="2" key="1">
    <citation type="submission" date="2024-03" db="EMBL/GenBank/DDBJ databases">
        <title>Complete genome sequence of Sulfurisphaera javensis strain KD-1.</title>
        <authorList>
            <person name="Sakai H."/>
            <person name="Nur N."/>
            <person name="Suwanto A."/>
            <person name="Kurosawa N."/>
        </authorList>
    </citation>
    <scope>NUCLEOTIDE SEQUENCE</scope>
    <source>
        <strain evidence="2">KD-1</strain>
    </source>
</reference>
<protein>
    <submittedName>
        <fullName evidence="2">Uncharacterized protein</fullName>
    </submittedName>
</protein>
<name>A0AAT9GSU4_9CREN</name>
<dbReference type="KEGG" id="sjv:SJAV_18430"/>
<keyword evidence="1" id="KW-1133">Transmembrane helix</keyword>
<keyword evidence="1" id="KW-0812">Transmembrane</keyword>